<gene>
    <name evidence="2" type="ORF">ACFSUT_27955</name>
</gene>
<proteinExistence type="predicted"/>
<name>A0ABW5I5N9_9PSEU</name>
<feature type="compositionally biased region" description="Basic and acidic residues" evidence="1">
    <location>
        <begin position="10"/>
        <end position="25"/>
    </location>
</feature>
<reference evidence="3" key="1">
    <citation type="journal article" date="2019" name="Int. J. Syst. Evol. Microbiol.">
        <title>The Global Catalogue of Microorganisms (GCM) 10K type strain sequencing project: providing services to taxonomists for standard genome sequencing and annotation.</title>
        <authorList>
            <consortium name="The Broad Institute Genomics Platform"/>
            <consortium name="The Broad Institute Genome Sequencing Center for Infectious Disease"/>
            <person name="Wu L."/>
            <person name="Ma J."/>
        </authorList>
    </citation>
    <scope>NUCLEOTIDE SEQUENCE [LARGE SCALE GENOMIC DNA]</scope>
    <source>
        <strain evidence="3">CGMCC 4.7638</strain>
    </source>
</reference>
<comment type="caution">
    <text evidence="2">The sequence shown here is derived from an EMBL/GenBank/DDBJ whole genome shotgun (WGS) entry which is preliminary data.</text>
</comment>
<feature type="region of interest" description="Disordered" evidence="1">
    <location>
        <begin position="1"/>
        <end position="27"/>
    </location>
</feature>
<organism evidence="2 3">
    <name type="scientific">Amycolatopsis albidoflavus</name>
    <dbReference type="NCBI Taxonomy" id="102226"/>
    <lineage>
        <taxon>Bacteria</taxon>
        <taxon>Bacillati</taxon>
        <taxon>Actinomycetota</taxon>
        <taxon>Actinomycetes</taxon>
        <taxon>Pseudonocardiales</taxon>
        <taxon>Pseudonocardiaceae</taxon>
        <taxon>Amycolatopsis</taxon>
    </lineage>
</organism>
<evidence type="ECO:0000313" key="2">
    <source>
        <dbReference type="EMBL" id="MFD2484142.1"/>
    </source>
</evidence>
<dbReference type="Proteomes" id="UP001597542">
    <property type="component" value="Unassembled WGS sequence"/>
</dbReference>
<dbReference type="EMBL" id="JBHUKQ010000014">
    <property type="protein sequence ID" value="MFD2484142.1"/>
    <property type="molecule type" value="Genomic_DNA"/>
</dbReference>
<sequence length="248" mass="26387">MAKCTGRVPLKGDDGRMLRDDDGKVQTRPCKNDAIQGGTVCPSHGGKAPQVAANAAVRAEVMRWGLGDAHADPAEVLLRLVSQSAARVELYGRLLQEAYEAADRLRKAHAAEQLVADTEIEYGFDGDGGDRAEVQTAKKDLERIFNTGGVAALVGHTYDDSKTGGIYATGEQIRGLAQLEAAERERCAGFAAKAVAAGLAQRQVELAERQGALLVELLNAVFDDLGLTEQQREAAPDVLDRHLSLVAG</sequence>
<protein>
    <submittedName>
        <fullName evidence="2">Uncharacterized protein</fullName>
    </submittedName>
</protein>
<evidence type="ECO:0000256" key="1">
    <source>
        <dbReference type="SAM" id="MobiDB-lite"/>
    </source>
</evidence>
<accession>A0ABW5I5N9</accession>
<dbReference type="RefSeq" id="WP_344283230.1">
    <property type="nucleotide sequence ID" value="NZ_BAAAHV010000022.1"/>
</dbReference>
<evidence type="ECO:0000313" key="3">
    <source>
        <dbReference type="Proteomes" id="UP001597542"/>
    </source>
</evidence>
<keyword evidence="3" id="KW-1185">Reference proteome</keyword>